<keyword evidence="2 4" id="KW-0456">Lyase</keyword>
<accession>A0A0W0GG10</accession>
<comment type="function">
    <text evidence="4">Involved in the third step of the chorismate pathway, which leads to the biosynthesis of aromatic amino acids. Catalyzes the cis-dehydration of 3-dehydroquinate (DHQ) and introduces the first double bond of the aromatic ring to yield 3-dehydroshikimate.</text>
</comment>
<feature type="binding site" evidence="4">
    <location>
        <position position="202"/>
    </location>
    <ligand>
        <name>3-dehydroquinate</name>
        <dbReference type="ChEBI" id="CHEBI:32364"/>
    </ligand>
</feature>
<dbReference type="GO" id="GO:0009073">
    <property type="term" value="P:aromatic amino acid family biosynthetic process"/>
    <property type="evidence" value="ECO:0007669"/>
    <property type="project" value="UniProtKB-KW"/>
</dbReference>
<dbReference type="UniPathway" id="UPA00053">
    <property type="reaction ID" value="UER00086"/>
</dbReference>
<dbReference type="InterPro" id="IPR001381">
    <property type="entry name" value="DHquinase_I"/>
</dbReference>
<evidence type="ECO:0000256" key="1">
    <source>
        <dbReference type="ARBA" id="ARBA00001864"/>
    </source>
</evidence>
<dbReference type="STRING" id="1217799.DEALK_03380"/>
<dbReference type="GO" id="GO:0003855">
    <property type="term" value="F:3-dehydroquinate dehydratase activity"/>
    <property type="evidence" value="ECO:0007669"/>
    <property type="project" value="UniProtKB-UniRule"/>
</dbReference>
<evidence type="ECO:0000256" key="4">
    <source>
        <dbReference type="HAMAP-Rule" id="MF_00214"/>
    </source>
</evidence>
<dbReference type="SUPFAM" id="SSF51569">
    <property type="entry name" value="Aldolase"/>
    <property type="match status" value="1"/>
</dbReference>
<comment type="similarity">
    <text evidence="4">Belongs to the type-I 3-dehydroquinase family.</text>
</comment>
<dbReference type="InterPro" id="IPR050146">
    <property type="entry name" value="Type-I_3-dehydroquinase"/>
</dbReference>
<name>A0A0W0GG10_9CHLR</name>
<dbReference type="Proteomes" id="UP000053947">
    <property type="component" value="Unassembled WGS sequence"/>
</dbReference>
<dbReference type="RefSeq" id="WP_058438112.1">
    <property type="nucleotide sequence ID" value="NZ_KQ758903.1"/>
</dbReference>
<sequence>MRPQICGVIAEDEPRAIAAAEPLVDLFELRIDLVGQTWPAVARNLTKPWIATNRPRAEGGRWNGGETDRQSELLKALSLGAAIVDVELAAPGLDILVGAVKKKARCLVSHHDFAATPPLEELEKIIERQIAAGADICKVVTAAASLDDNFKLLKLYAKFPGRKIVAFAMGLAGVLSRVLAPLAGAEFAYASLLDGKESAPGQLSAARFDEIYRLLQI</sequence>
<protein>
    <recommendedName>
        <fullName evidence="4">3-dehydroquinate dehydratase</fullName>
        <shortName evidence="4">3-dehydroquinase</shortName>
        <ecNumber evidence="4">4.2.1.10</ecNumber>
    </recommendedName>
    <alternativeName>
        <fullName evidence="4">Type I DHQase</fullName>
    </alternativeName>
    <alternativeName>
        <fullName evidence="4">Type I dehydroquinase</fullName>
        <shortName evidence="4">DHQ1</shortName>
    </alternativeName>
</protein>
<dbReference type="CDD" id="cd00502">
    <property type="entry name" value="DHQase_I"/>
    <property type="match status" value="1"/>
</dbReference>
<dbReference type="AlphaFoldDB" id="A0A0W0GG10"/>
<proteinExistence type="inferred from homology"/>
<gene>
    <name evidence="4" type="primary">aroD</name>
    <name evidence="5" type="ORF">DEALK_03380</name>
</gene>
<feature type="active site" description="Proton donor/acceptor" evidence="4">
    <location>
        <position position="111"/>
    </location>
</feature>
<keyword evidence="3 4" id="KW-0704">Schiff base</keyword>
<dbReference type="GO" id="GO:0009423">
    <property type="term" value="P:chorismate biosynthetic process"/>
    <property type="evidence" value="ECO:0007669"/>
    <property type="project" value="UniProtKB-UniRule"/>
</dbReference>
<comment type="caution">
    <text evidence="4">Lacks conserved residue(s) required for the propagation of feature annotation.</text>
</comment>
<evidence type="ECO:0000256" key="3">
    <source>
        <dbReference type="ARBA" id="ARBA00023270"/>
    </source>
</evidence>
<feature type="active site" description="Schiff-base intermediate with substrate" evidence="4">
    <location>
        <position position="138"/>
    </location>
</feature>
<organism evidence="5 6">
    <name type="scientific">Dehalogenimonas alkenigignens</name>
    <dbReference type="NCBI Taxonomy" id="1217799"/>
    <lineage>
        <taxon>Bacteria</taxon>
        <taxon>Bacillati</taxon>
        <taxon>Chloroflexota</taxon>
        <taxon>Dehalococcoidia</taxon>
        <taxon>Dehalococcoidales</taxon>
        <taxon>Dehalococcoidaceae</taxon>
        <taxon>Dehalogenimonas</taxon>
    </lineage>
</organism>
<keyword evidence="4" id="KW-0028">Amino-acid biosynthesis</keyword>
<feature type="binding site" evidence="4">
    <location>
        <position position="177"/>
    </location>
    <ligand>
        <name>3-dehydroquinate</name>
        <dbReference type="ChEBI" id="CHEBI:32364"/>
    </ligand>
</feature>
<dbReference type="InterPro" id="IPR013785">
    <property type="entry name" value="Aldolase_TIM"/>
</dbReference>
<dbReference type="Gene3D" id="3.20.20.70">
    <property type="entry name" value="Aldolase class I"/>
    <property type="match status" value="1"/>
</dbReference>
<dbReference type="PANTHER" id="PTHR43699">
    <property type="entry name" value="3-DEHYDROQUINATE DEHYDRATASE"/>
    <property type="match status" value="1"/>
</dbReference>
<comment type="subunit">
    <text evidence="4">Homodimer.</text>
</comment>
<dbReference type="GO" id="GO:0046279">
    <property type="term" value="P:3,4-dihydroxybenzoate biosynthetic process"/>
    <property type="evidence" value="ECO:0007669"/>
    <property type="project" value="TreeGrafter"/>
</dbReference>
<dbReference type="EC" id="4.2.1.10" evidence="4"/>
<dbReference type="EMBL" id="LFDV01000002">
    <property type="protein sequence ID" value="KTB47493.1"/>
    <property type="molecule type" value="Genomic_DNA"/>
</dbReference>
<comment type="pathway">
    <text evidence="4">Metabolic intermediate biosynthesis; chorismate biosynthesis; chorismate from D-erythrose 4-phosphate and phosphoenolpyruvate: step 3/7.</text>
</comment>
<evidence type="ECO:0000313" key="6">
    <source>
        <dbReference type="Proteomes" id="UP000053947"/>
    </source>
</evidence>
<reference evidence="5 6" key="1">
    <citation type="submission" date="2015-06" db="EMBL/GenBank/DDBJ databases">
        <title>Genome sequence of the organohalide-respiring Dehalogenimonas alkenigignens type strain (IP3-3T).</title>
        <authorList>
            <person name="Key T.A."/>
            <person name="Richmond D.P."/>
            <person name="Bowman K.S."/>
            <person name="Cho Y.-J."/>
            <person name="Chun J."/>
            <person name="da Costa M.S."/>
            <person name="Rainey F.A."/>
            <person name="Moe W.M."/>
        </authorList>
    </citation>
    <scope>NUCLEOTIDE SEQUENCE [LARGE SCALE GENOMIC DNA]</scope>
    <source>
        <strain evidence="5 6">IP3-3</strain>
    </source>
</reference>
<feature type="binding site" evidence="4">
    <location>
        <position position="198"/>
    </location>
    <ligand>
        <name>3-dehydroquinate</name>
        <dbReference type="ChEBI" id="CHEBI:32364"/>
    </ligand>
</feature>
<feature type="binding site" evidence="4">
    <location>
        <position position="54"/>
    </location>
    <ligand>
        <name>3-dehydroquinate</name>
        <dbReference type="ChEBI" id="CHEBI:32364"/>
    </ligand>
</feature>
<comment type="caution">
    <text evidence="5">The sequence shown here is derived from an EMBL/GenBank/DDBJ whole genome shotgun (WGS) entry which is preliminary data.</text>
</comment>
<evidence type="ECO:0000313" key="5">
    <source>
        <dbReference type="EMBL" id="KTB47493.1"/>
    </source>
</evidence>
<comment type="catalytic activity">
    <reaction evidence="1 4">
        <text>3-dehydroquinate = 3-dehydroshikimate + H2O</text>
        <dbReference type="Rhea" id="RHEA:21096"/>
        <dbReference type="ChEBI" id="CHEBI:15377"/>
        <dbReference type="ChEBI" id="CHEBI:16630"/>
        <dbReference type="ChEBI" id="CHEBI:32364"/>
        <dbReference type="EC" id="4.2.1.10"/>
    </reaction>
</comment>
<dbReference type="GO" id="GO:0008652">
    <property type="term" value="P:amino acid biosynthetic process"/>
    <property type="evidence" value="ECO:0007669"/>
    <property type="project" value="UniProtKB-KW"/>
</dbReference>
<evidence type="ECO:0000256" key="2">
    <source>
        <dbReference type="ARBA" id="ARBA00023239"/>
    </source>
</evidence>
<dbReference type="Pfam" id="PF01487">
    <property type="entry name" value="DHquinase_I"/>
    <property type="match status" value="1"/>
</dbReference>
<keyword evidence="4" id="KW-0057">Aromatic amino acid biosynthesis</keyword>
<keyword evidence="6" id="KW-1185">Reference proteome</keyword>
<dbReference type="HAMAP" id="MF_00214">
    <property type="entry name" value="AroD"/>
    <property type="match status" value="1"/>
</dbReference>
<dbReference type="OrthoDB" id="9813659at2"/>
<feature type="binding site" evidence="4">
    <location>
        <begin position="28"/>
        <end position="30"/>
    </location>
    <ligand>
        <name>3-dehydroquinate</name>
        <dbReference type="ChEBI" id="CHEBI:32364"/>
    </ligand>
</feature>
<dbReference type="PANTHER" id="PTHR43699:SF1">
    <property type="entry name" value="3-DEHYDROQUINATE DEHYDRATASE"/>
    <property type="match status" value="1"/>
</dbReference>